<keyword evidence="2" id="KW-1185">Reference proteome</keyword>
<dbReference type="Proteomes" id="UP000054558">
    <property type="component" value="Unassembled WGS sequence"/>
</dbReference>
<gene>
    <name evidence="1" type="ORF">KFL_003780160</name>
</gene>
<evidence type="ECO:0000313" key="1">
    <source>
        <dbReference type="EMBL" id="GAQ87810.1"/>
    </source>
</evidence>
<organism evidence="1 2">
    <name type="scientific">Klebsormidium nitens</name>
    <name type="common">Green alga</name>
    <name type="synonym">Ulothrix nitens</name>
    <dbReference type="NCBI Taxonomy" id="105231"/>
    <lineage>
        <taxon>Eukaryota</taxon>
        <taxon>Viridiplantae</taxon>
        <taxon>Streptophyta</taxon>
        <taxon>Klebsormidiophyceae</taxon>
        <taxon>Klebsormidiales</taxon>
        <taxon>Klebsormidiaceae</taxon>
        <taxon>Klebsormidium</taxon>
    </lineage>
</organism>
<sequence length="231" mass="26499">MQEILSRGLSLKDLIRLRTSAFFIIERGPHLRSVTVFRDTDTWIEPEDTQVDVQCDLPLLAILDLENLCWKESSLFLQAAPSLCSLRLVEDFGVIREKEGDFTRLDVLMRRLQLSNRRSETLETGPSVLARPLPHNILQPQPSLPDLCSWDIIGDMFGDFTSFEEQAKEQIAYVVTSCPSLTKIRIRGDLFNGISLYSPFRCPRSQWTAALRTFLDLQKMFPTLDLDVKCF</sequence>
<proteinExistence type="predicted"/>
<protein>
    <submittedName>
        <fullName evidence="1">Uncharacterized protein</fullName>
    </submittedName>
</protein>
<accession>A0A1Y1IA65</accession>
<dbReference type="EMBL" id="DF237327">
    <property type="protein sequence ID" value="GAQ87810.1"/>
    <property type="molecule type" value="Genomic_DNA"/>
</dbReference>
<name>A0A1Y1IA65_KLENI</name>
<evidence type="ECO:0000313" key="2">
    <source>
        <dbReference type="Proteomes" id="UP000054558"/>
    </source>
</evidence>
<reference evidence="1 2" key="1">
    <citation type="journal article" date="2014" name="Nat. Commun.">
        <title>Klebsormidium flaccidum genome reveals primary factors for plant terrestrial adaptation.</title>
        <authorList>
            <person name="Hori K."/>
            <person name="Maruyama F."/>
            <person name="Fujisawa T."/>
            <person name="Togashi T."/>
            <person name="Yamamoto N."/>
            <person name="Seo M."/>
            <person name="Sato S."/>
            <person name="Yamada T."/>
            <person name="Mori H."/>
            <person name="Tajima N."/>
            <person name="Moriyama T."/>
            <person name="Ikeuchi M."/>
            <person name="Watanabe M."/>
            <person name="Wada H."/>
            <person name="Kobayashi K."/>
            <person name="Saito M."/>
            <person name="Masuda T."/>
            <person name="Sasaki-Sekimoto Y."/>
            <person name="Mashiguchi K."/>
            <person name="Awai K."/>
            <person name="Shimojima M."/>
            <person name="Masuda S."/>
            <person name="Iwai M."/>
            <person name="Nobusawa T."/>
            <person name="Narise T."/>
            <person name="Kondo S."/>
            <person name="Saito H."/>
            <person name="Sato R."/>
            <person name="Murakawa M."/>
            <person name="Ihara Y."/>
            <person name="Oshima-Yamada Y."/>
            <person name="Ohtaka K."/>
            <person name="Satoh M."/>
            <person name="Sonobe K."/>
            <person name="Ishii M."/>
            <person name="Ohtani R."/>
            <person name="Kanamori-Sato M."/>
            <person name="Honoki R."/>
            <person name="Miyazaki D."/>
            <person name="Mochizuki H."/>
            <person name="Umetsu J."/>
            <person name="Higashi K."/>
            <person name="Shibata D."/>
            <person name="Kamiya Y."/>
            <person name="Sato N."/>
            <person name="Nakamura Y."/>
            <person name="Tabata S."/>
            <person name="Ida S."/>
            <person name="Kurokawa K."/>
            <person name="Ohta H."/>
        </authorList>
    </citation>
    <scope>NUCLEOTIDE SEQUENCE [LARGE SCALE GENOMIC DNA]</scope>
    <source>
        <strain evidence="1 2">NIES-2285</strain>
    </source>
</reference>
<dbReference type="AlphaFoldDB" id="A0A1Y1IA65"/>